<dbReference type="InterPro" id="IPR015919">
    <property type="entry name" value="Cadherin-like_sf"/>
</dbReference>
<dbReference type="PANTHER" id="PTHR15549">
    <property type="entry name" value="PAIRED IMMUNOGLOBULIN-LIKE TYPE 2 RECEPTOR"/>
    <property type="match status" value="1"/>
</dbReference>
<reference evidence="9" key="1">
    <citation type="journal article" date="2021" name="Nat. Commun.">
        <title>Genetic determinants of endophytism in the Arabidopsis root mycobiome.</title>
        <authorList>
            <person name="Mesny F."/>
            <person name="Miyauchi S."/>
            <person name="Thiergart T."/>
            <person name="Pickel B."/>
            <person name="Atanasova L."/>
            <person name="Karlsson M."/>
            <person name="Huettel B."/>
            <person name="Barry K.W."/>
            <person name="Haridas S."/>
            <person name="Chen C."/>
            <person name="Bauer D."/>
            <person name="Andreopoulos W."/>
            <person name="Pangilinan J."/>
            <person name="LaButti K."/>
            <person name="Riley R."/>
            <person name="Lipzen A."/>
            <person name="Clum A."/>
            <person name="Drula E."/>
            <person name="Henrissat B."/>
            <person name="Kohler A."/>
            <person name="Grigoriev I.V."/>
            <person name="Martin F.M."/>
            <person name="Hacquard S."/>
        </authorList>
    </citation>
    <scope>NUCLEOTIDE SEQUENCE</scope>
    <source>
        <strain evidence="9">MPI-SDFR-AT-0068</strain>
    </source>
</reference>
<dbReference type="GO" id="GO:0016020">
    <property type="term" value="C:membrane"/>
    <property type="evidence" value="ECO:0007669"/>
    <property type="project" value="UniProtKB-SubCell"/>
</dbReference>
<sequence>MMTSFTISVLLLIIVRFTSSQPTINYPINSQLPPVARVNEPFSYVFSRYTFRSDFNITYSLGDAPEWLSINSKDRRLYGTPTDDIVRSGGVIGQTVEVIARDESGSAMLSSTLVVSSNKSPSVKIPLLDQIQGFGDYSPPSSLISYPSTEFSFKFDPNTFEHQPDMINYYATSGDGSPLPAWMRFDTGSMTFSGETPPFESLIQHPQKFDFQLVASDIVGFSAVSVAFSVIVGRHKLSTDNPNITMNITRGKKLVYRGLADSIKIDNKSIEIGQIDLSTEDMPDWLSLDEKTWNIEGTPEKGDHSTNFTITLQDSYQDTLNIYATVGVSTALFRSTFDRIEIEAGKDVDIDLRSYFWDPDDINIRITIKPDKNWLKFDGFSITGKAPKSTSEDFQISVTASSKSSEDNETEVLNVSVVSFESTSSTVTESKTSPASTGTSTSLAPTGTSSSPEIPLADSHGGLTTGTLLLAILLPLLVVVFLLMLLICCLIRRRRKRKTYLSSKFRNKISGPVLESLRVNGGSSAMQEAEKVANIGVTGQQRRRPVRTSPSEVNSETLVMISPTLGFLATPQVPSRYVAEDSNASFSWSNSVSNSEDDRRSWVTVEGTATAGRQSRVSLRSQRSDTTLSESIHQLIPPPVLLSDARVRSFRGGVDPTIPSLNGLPSVQSQRAVFQQGSDYYTSGNESSLRFPSSHQSSPRLMTGFPIPALNARLGDGHGPPIEGAQSMPVLRRPELLRLSSQQLLGEDGGPSSRAWYDFEAPRGLFSDPSFGSGENWRLYEAQRDATNMSYHQIVDESPFHPLRPSTAMSLNGNGAQPGERASSELISPSQWGDAQNSIRGSLASLRQGLGQSFSKMSRLSVDPLSVPGSRNSKPSTNWRREDSVRSGRSGKSEGGSYAFL</sequence>
<name>A0A8K0S713_9HYPO</name>
<dbReference type="OrthoDB" id="41532at2759"/>
<dbReference type="Gene3D" id="2.60.40.10">
    <property type="entry name" value="Immunoglobulins"/>
    <property type="match status" value="3"/>
</dbReference>
<feature type="transmembrane region" description="Helical" evidence="6">
    <location>
        <begin position="468"/>
        <end position="491"/>
    </location>
</feature>
<dbReference type="InterPro" id="IPR013783">
    <property type="entry name" value="Ig-like_fold"/>
</dbReference>
<feature type="domain" description="Dystroglycan-type cadherin-like" evidence="8">
    <location>
        <begin position="23"/>
        <end position="124"/>
    </location>
</feature>
<dbReference type="GO" id="GO:0071944">
    <property type="term" value="C:cell periphery"/>
    <property type="evidence" value="ECO:0007669"/>
    <property type="project" value="UniProtKB-ARBA"/>
</dbReference>
<organism evidence="9 10">
    <name type="scientific">Fusarium tricinctum</name>
    <dbReference type="NCBI Taxonomy" id="61284"/>
    <lineage>
        <taxon>Eukaryota</taxon>
        <taxon>Fungi</taxon>
        <taxon>Dikarya</taxon>
        <taxon>Ascomycota</taxon>
        <taxon>Pezizomycotina</taxon>
        <taxon>Sordariomycetes</taxon>
        <taxon>Hypocreomycetidae</taxon>
        <taxon>Hypocreales</taxon>
        <taxon>Nectriaceae</taxon>
        <taxon>Fusarium</taxon>
        <taxon>Fusarium tricinctum species complex</taxon>
    </lineage>
</organism>
<feature type="region of interest" description="Disordered" evidence="5">
    <location>
        <begin position="428"/>
        <end position="455"/>
    </location>
</feature>
<feature type="compositionally biased region" description="Polar residues" evidence="5">
    <location>
        <begin position="869"/>
        <end position="878"/>
    </location>
</feature>
<dbReference type="SMART" id="SM00736">
    <property type="entry name" value="CADG"/>
    <property type="match status" value="2"/>
</dbReference>
<proteinExistence type="predicted"/>
<evidence type="ECO:0000313" key="9">
    <source>
        <dbReference type="EMBL" id="KAH7261907.1"/>
    </source>
</evidence>
<dbReference type="GO" id="GO:0005509">
    <property type="term" value="F:calcium ion binding"/>
    <property type="evidence" value="ECO:0007669"/>
    <property type="project" value="InterPro"/>
</dbReference>
<dbReference type="AlphaFoldDB" id="A0A8K0S713"/>
<evidence type="ECO:0000256" key="5">
    <source>
        <dbReference type="SAM" id="MobiDB-lite"/>
    </source>
</evidence>
<comment type="caution">
    <text evidence="9">The sequence shown here is derived from an EMBL/GenBank/DDBJ whole genome shotgun (WGS) entry which is preliminary data.</text>
</comment>
<keyword evidence="7" id="KW-0732">Signal</keyword>
<evidence type="ECO:0000313" key="10">
    <source>
        <dbReference type="Proteomes" id="UP000813427"/>
    </source>
</evidence>
<evidence type="ECO:0000256" key="4">
    <source>
        <dbReference type="ARBA" id="ARBA00023136"/>
    </source>
</evidence>
<dbReference type="InterPro" id="IPR051694">
    <property type="entry name" value="Immunoregulatory_rcpt-like"/>
</dbReference>
<evidence type="ECO:0000256" key="2">
    <source>
        <dbReference type="ARBA" id="ARBA00022692"/>
    </source>
</evidence>
<dbReference type="PANTHER" id="PTHR15549:SF30">
    <property type="entry name" value="MID2 DOMAIN-CONTAINING PROTEIN"/>
    <property type="match status" value="1"/>
</dbReference>
<feature type="region of interest" description="Disordered" evidence="5">
    <location>
        <begin position="861"/>
        <end position="901"/>
    </location>
</feature>
<feature type="chain" id="PRO_5035439704" description="Dystroglycan-type cadherin-like domain-containing protein" evidence="7">
    <location>
        <begin position="21"/>
        <end position="901"/>
    </location>
</feature>
<evidence type="ECO:0000256" key="3">
    <source>
        <dbReference type="ARBA" id="ARBA00022989"/>
    </source>
</evidence>
<dbReference type="InterPro" id="IPR006644">
    <property type="entry name" value="Cadg"/>
</dbReference>
<evidence type="ECO:0000256" key="1">
    <source>
        <dbReference type="ARBA" id="ARBA00004167"/>
    </source>
</evidence>
<feature type="signal peptide" evidence="7">
    <location>
        <begin position="1"/>
        <end position="20"/>
    </location>
</feature>
<feature type="domain" description="Dystroglycan-type cadherin-like" evidence="8">
    <location>
        <begin position="139"/>
        <end position="239"/>
    </location>
</feature>
<protein>
    <recommendedName>
        <fullName evidence="8">Dystroglycan-type cadherin-like domain-containing protein</fullName>
    </recommendedName>
</protein>
<accession>A0A8K0S713</accession>
<dbReference type="SUPFAM" id="SSF49313">
    <property type="entry name" value="Cadherin-like"/>
    <property type="match status" value="3"/>
</dbReference>
<gene>
    <name evidence="9" type="ORF">BKA59DRAFT_462122</name>
</gene>
<dbReference type="Pfam" id="PF05345">
    <property type="entry name" value="He_PIG"/>
    <property type="match status" value="3"/>
</dbReference>
<keyword evidence="10" id="KW-1185">Reference proteome</keyword>
<evidence type="ECO:0000259" key="8">
    <source>
        <dbReference type="SMART" id="SM00736"/>
    </source>
</evidence>
<feature type="region of interest" description="Disordered" evidence="5">
    <location>
        <begin position="798"/>
        <end position="833"/>
    </location>
</feature>
<evidence type="ECO:0000256" key="7">
    <source>
        <dbReference type="SAM" id="SignalP"/>
    </source>
</evidence>
<keyword evidence="2 6" id="KW-0812">Transmembrane</keyword>
<comment type="subcellular location">
    <subcellularLocation>
        <location evidence="1">Membrane</location>
        <topology evidence="1">Single-pass membrane protein</topology>
    </subcellularLocation>
</comment>
<feature type="compositionally biased region" description="Polar residues" evidence="5">
    <location>
        <begin position="434"/>
        <end position="452"/>
    </location>
</feature>
<dbReference type="Proteomes" id="UP000813427">
    <property type="component" value="Unassembled WGS sequence"/>
</dbReference>
<keyword evidence="3 6" id="KW-1133">Transmembrane helix</keyword>
<keyword evidence="4 6" id="KW-0472">Membrane</keyword>
<dbReference type="EMBL" id="JAGPXF010000001">
    <property type="protein sequence ID" value="KAH7261907.1"/>
    <property type="molecule type" value="Genomic_DNA"/>
</dbReference>
<evidence type="ECO:0000256" key="6">
    <source>
        <dbReference type="SAM" id="Phobius"/>
    </source>
</evidence>